<comment type="caution">
    <text evidence="1">The sequence shown here is derived from an EMBL/GenBank/DDBJ whole genome shotgun (WGS) entry which is preliminary data.</text>
</comment>
<sequence length="61" mass="6992">LLSMVEKSEVWNPCTYANVLSNQNEESSRHWNLSQGNKDTEKELIAFLEVSAKVKPNREKA</sequence>
<evidence type="ECO:0000313" key="2">
    <source>
        <dbReference type="Proteomes" id="UP001372834"/>
    </source>
</evidence>
<accession>A0AAN8NU61</accession>
<protein>
    <submittedName>
        <fullName evidence="1">Uncharacterized protein</fullName>
    </submittedName>
</protein>
<dbReference type="AlphaFoldDB" id="A0AAN8NU61"/>
<gene>
    <name evidence="1" type="ORF">RUM43_008756</name>
</gene>
<reference evidence="1 2" key="1">
    <citation type="submission" date="2023-10" db="EMBL/GenBank/DDBJ databases">
        <title>Genomes of two closely related lineages of the louse Polyplax serrata with different host specificities.</title>
        <authorList>
            <person name="Martinu J."/>
            <person name="Tarabai H."/>
            <person name="Stefka J."/>
            <person name="Hypsa V."/>
        </authorList>
    </citation>
    <scope>NUCLEOTIDE SEQUENCE [LARGE SCALE GENOMIC DNA]</scope>
    <source>
        <strain evidence="1">HR10_N</strain>
    </source>
</reference>
<dbReference type="EMBL" id="JAWJWE010000038">
    <property type="protein sequence ID" value="KAK6622905.1"/>
    <property type="molecule type" value="Genomic_DNA"/>
</dbReference>
<organism evidence="1 2">
    <name type="scientific">Polyplax serrata</name>
    <name type="common">Common mouse louse</name>
    <dbReference type="NCBI Taxonomy" id="468196"/>
    <lineage>
        <taxon>Eukaryota</taxon>
        <taxon>Metazoa</taxon>
        <taxon>Ecdysozoa</taxon>
        <taxon>Arthropoda</taxon>
        <taxon>Hexapoda</taxon>
        <taxon>Insecta</taxon>
        <taxon>Pterygota</taxon>
        <taxon>Neoptera</taxon>
        <taxon>Paraneoptera</taxon>
        <taxon>Psocodea</taxon>
        <taxon>Troctomorpha</taxon>
        <taxon>Phthiraptera</taxon>
        <taxon>Anoplura</taxon>
        <taxon>Polyplacidae</taxon>
        <taxon>Polyplax</taxon>
    </lineage>
</organism>
<proteinExistence type="predicted"/>
<dbReference type="Proteomes" id="UP001372834">
    <property type="component" value="Unassembled WGS sequence"/>
</dbReference>
<name>A0AAN8NU61_POLSC</name>
<evidence type="ECO:0000313" key="1">
    <source>
        <dbReference type="EMBL" id="KAK6622905.1"/>
    </source>
</evidence>
<feature type="non-terminal residue" evidence="1">
    <location>
        <position position="1"/>
    </location>
</feature>